<keyword evidence="1" id="KW-1133">Transmembrane helix</keyword>
<sequence>MALDDFFHSLVDIFVQGYSPIRIYVFIGVIGVLFLLSLTKRSFSGDKEEGLLIGALSGVFLIGFLYEVYISLVYKVGIFKSVLFLNGNEMTSSSVFHNHILKGVIGYVTSFLSSGFESLDPGIGILPFVSPWVLLLVGIVFVYCLFLIGRISIRLFGDITDSKNSFIFAYGLILSTVIIRLFDGGIWAMNSVLFLGLLYLIISKKERFIINSIYLLLLQLAVYLFSYFKKDFFDLTSAILYSLCAWSLVTLLMSRYLRLDRVKVIYVLFVLLVSIVPIFKMNFFQEDNDNGIFSKVYFSTYETTENEKYFIVDSIGDLNIYMYEDTVDRKLKDLTLFDKKIQVFNYIDIPNKTCSEKSVDRVIGLNILSKEEIVDMFWPNSHVGIEVYKHSQLINDMYLYNVKIRIPACIPREWSVIQEVLNSAGSQKAIIYSR</sequence>
<dbReference type="Proteomes" id="UP000228700">
    <property type="component" value="Unassembled WGS sequence"/>
</dbReference>
<keyword evidence="1" id="KW-0472">Membrane</keyword>
<proteinExistence type="predicted"/>
<protein>
    <submittedName>
        <fullName evidence="2">Uncharacterized protein</fullName>
    </submittedName>
</protein>
<feature type="transmembrane region" description="Helical" evidence="1">
    <location>
        <begin position="20"/>
        <end position="39"/>
    </location>
</feature>
<evidence type="ECO:0000313" key="3">
    <source>
        <dbReference type="Proteomes" id="UP000228700"/>
    </source>
</evidence>
<comment type="caution">
    <text evidence="2">The sequence shown here is derived from an EMBL/GenBank/DDBJ whole genome shotgun (WGS) entry which is preliminary data.</text>
</comment>
<accession>A0A2M8LBM5</accession>
<feature type="transmembrane region" description="Helical" evidence="1">
    <location>
        <begin position="238"/>
        <end position="257"/>
    </location>
</feature>
<organism evidence="2 3">
    <name type="scientific">Candidatus Taylorbacteria bacterium CG10_big_fil_rev_8_21_14_0_10_41_48</name>
    <dbReference type="NCBI Taxonomy" id="1975024"/>
    <lineage>
        <taxon>Bacteria</taxon>
        <taxon>Candidatus Tayloriibacteriota</taxon>
    </lineage>
</organism>
<reference evidence="3" key="1">
    <citation type="submission" date="2017-09" db="EMBL/GenBank/DDBJ databases">
        <title>Depth-based differentiation of microbial function through sediment-hosted aquifers and enrichment of novel symbionts in the deep terrestrial subsurface.</title>
        <authorList>
            <person name="Probst A.J."/>
            <person name="Ladd B."/>
            <person name="Jarett J.K."/>
            <person name="Geller-Mcgrath D.E."/>
            <person name="Sieber C.M.K."/>
            <person name="Emerson J.B."/>
            <person name="Anantharaman K."/>
            <person name="Thomas B.C."/>
            <person name="Malmstrom R."/>
            <person name="Stieglmeier M."/>
            <person name="Klingl A."/>
            <person name="Woyke T."/>
            <person name="Ryan C.M."/>
            <person name="Banfield J.F."/>
        </authorList>
    </citation>
    <scope>NUCLEOTIDE SEQUENCE [LARGE SCALE GENOMIC DNA]</scope>
</reference>
<name>A0A2M8LBM5_9BACT</name>
<feature type="transmembrane region" description="Helical" evidence="1">
    <location>
        <begin position="168"/>
        <end position="201"/>
    </location>
</feature>
<evidence type="ECO:0000313" key="2">
    <source>
        <dbReference type="EMBL" id="PJE73991.1"/>
    </source>
</evidence>
<dbReference type="AlphaFoldDB" id="A0A2M8LBM5"/>
<feature type="transmembrane region" description="Helical" evidence="1">
    <location>
        <begin position="208"/>
        <end position="226"/>
    </location>
</feature>
<evidence type="ECO:0000256" key="1">
    <source>
        <dbReference type="SAM" id="Phobius"/>
    </source>
</evidence>
<keyword evidence="1" id="KW-0812">Transmembrane</keyword>
<feature type="transmembrane region" description="Helical" evidence="1">
    <location>
        <begin position="264"/>
        <end position="284"/>
    </location>
</feature>
<gene>
    <name evidence="2" type="ORF">COV01_02670</name>
</gene>
<feature type="transmembrane region" description="Helical" evidence="1">
    <location>
        <begin position="51"/>
        <end position="74"/>
    </location>
</feature>
<dbReference type="EMBL" id="PFEQ01000013">
    <property type="protein sequence ID" value="PJE73991.1"/>
    <property type="molecule type" value="Genomic_DNA"/>
</dbReference>
<feature type="transmembrane region" description="Helical" evidence="1">
    <location>
        <begin position="125"/>
        <end position="148"/>
    </location>
</feature>